<keyword evidence="4" id="KW-1185">Reference proteome</keyword>
<sequence>MDDLDTPGLNNGAAESSGRGNSKMTEDELLKELKALQNENNKLKSKLMQTNLEDNTHGESPAQGPDSFRNERSSSIRIDAAETSWMSTFPTSGMSLGALNIPECSPSDGETEIDRKAYKHWRKILDASLDLMKSTDERTKIGIFKIKAGVKLLEVFESTKTSPGMPDEILEPYGNAIARLNEYFGSRTYMMSQRSKLLNMTQRKDESSVQFVRRVGAATKLCGYLESEEMESVMRTITKGALDSRVRKLAHRNWVRQGSIKDLVDAVQDSEIEKLNEEEFMKTQQRNSASSSGAAVIAAVERYSHVPSFRQGGFNGDRPGWNQAGKRVAYRGRRGGNTRTFSGRIPAAVQTRQCWRCSSVYHSASECPVVNKVCHKCQTKGHIARMCTSESGFRGIKRRLQSEQVQNSLSKESRRISMVNEHDEHAEEKEAKVFSDTDSSD</sequence>
<feature type="compositionally biased region" description="Basic and acidic residues" evidence="1">
    <location>
        <begin position="24"/>
        <end position="34"/>
    </location>
</feature>
<proteinExistence type="predicted"/>
<feature type="region of interest" description="Disordered" evidence="1">
    <location>
        <begin position="1"/>
        <end position="72"/>
    </location>
</feature>
<feature type="region of interest" description="Disordered" evidence="1">
    <location>
        <begin position="401"/>
        <end position="441"/>
    </location>
</feature>
<feature type="domain" description="CCHC-type" evidence="2">
    <location>
        <begin position="353"/>
        <end position="369"/>
    </location>
</feature>
<dbReference type="RefSeq" id="XP_029718180.2">
    <property type="nucleotide sequence ID" value="XM_029862320.2"/>
</dbReference>
<dbReference type="GeneID" id="115260959"/>
<organism evidence="3 4">
    <name type="scientific">Aedes albopictus</name>
    <name type="common">Asian tiger mosquito</name>
    <name type="synonym">Stegomyia albopicta</name>
    <dbReference type="NCBI Taxonomy" id="7160"/>
    <lineage>
        <taxon>Eukaryota</taxon>
        <taxon>Metazoa</taxon>
        <taxon>Ecdysozoa</taxon>
        <taxon>Arthropoda</taxon>
        <taxon>Hexapoda</taxon>
        <taxon>Insecta</taxon>
        <taxon>Pterygota</taxon>
        <taxon>Neoptera</taxon>
        <taxon>Endopterygota</taxon>
        <taxon>Diptera</taxon>
        <taxon>Nematocera</taxon>
        <taxon>Culicoidea</taxon>
        <taxon>Culicidae</taxon>
        <taxon>Culicinae</taxon>
        <taxon>Aedini</taxon>
        <taxon>Aedes</taxon>
        <taxon>Stegomyia</taxon>
    </lineage>
</organism>
<accession>A0ABM1Z9X2</accession>
<evidence type="ECO:0000313" key="3">
    <source>
        <dbReference type="EnsemblMetazoa" id="AALFPA23_016460.P24006"/>
    </source>
</evidence>
<evidence type="ECO:0000259" key="2">
    <source>
        <dbReference type="SMART" id="SM00343"/>
    </source>
</evidence>
<protein>
    <recommendedName>
        <fullName evidence="2">CCHC-type domain-containing protein</fullName>
    </recommendedName>
</protein>
<evidence type="ECO:0000256" key="1">
    <source>
        <dbReference type="SAM" id="MobiDB-lite"/>
    </source>
</evidence>
<reference evidence="3" key="2">
    <citation type="submission" date="2025-05" db="UniProtKB">
        <authorList>
            <consortium name="EnsemblMetazoa"/>
        </authorList>
    </citation>
    <scope>IDENTIFICATION</scope>
    <source>
        <strain evidence="3">Foshan</strain>
    </source>
</reference>
<name>A0ABM1Z9X2_AEDAL</name>
<dbReference type="SMART" id="SM00343">
    <property type="entry name" value="ZnF_C2HC"/>
    <property type="match status" value="2"/>
</dbReference>
<dbReference type="InterPro" id="IPR036875">
    <property type="entry name" value="Znf_CCHC_sf"/>
</dbReference>
<reference evidence="4" key="1">
    <citation type="journal article" date="2015" name="Proc. Natl. Acad. Sci. U.S.A.">
        <title>Genome sequence of the Asian Tiger mosquito, Aedes albopictus, reveals insights into its biology, genetics, and evolution.</title>
        <authorList>
            <person name="Chen X.G."/>
            <person name="Jiang X."/>
            <person name="Gu J."/>
            <person name="Xu M."/>
            <person name="Wu Y."/>
            <person name="Deng Y."/>
            <person name="Zhang C."/>
            <person name="Bonizzoni M."/>
            <person name="Dermauw W."/>
            <person name="Vontas J."/>
            <person name="Armbruster P."/>
            <person name="Huang X."/>
            <person name="Yang Y."/>
            <person name="Zhang H."/>
            <person name="He W."/>
            <person name="Peng H."/>
            <person name="Liu Y."/>
            <person name="Wu K."/>
            <person name="Chen J."/>
            <person name="Lirakis M."/>
            <person name="Topalis P."/>
            <person name="Van Leeuwen T."/>
            <person name="Hall A.B."/>
            <person name="Jiang X."/>
            <person name="Thorpe C."/>
            <person name="Mueller R.L."/>
            <person name="Sun C."/>
            <person name="Waterhouse R.M."/>
            <person name="Yan G."/>
            <person name="Tu Z.J."/>
            <person name="Fang X."/>
            <person name="James A.A."/>
        </authorList>
    </citation>
    <scope>NUCLEOTIDE SEQUENCE [LARGE SCALE GENOMIC DNA]</scope>
    <source>
        <strain evidence="4">Foshan</strain>
    </source>
</reference>
<dbReference type="SUPFAM" id="SSF57756">
    <property type="entry name" value="Retrovirus zinc finger-like domains"/>
    <property type="match status" value="1"/>
</dbReference>
<dbReference type="Proteomes" id="UP000069940">
    <property type="component" value="Unassembled WGS sequence"/>
</dbReference>
<dbReference type="EnsemblMetazoa" id="AALFPA23_016460.R24006">
    <property type="protein sequence ID" value="AALFPA23_016460.P24006"/>
    <property type="gene ID" value="AALFPA23_016460"/>
</dbReference>
<dbReference type="Pfam" id="PF00098">
    <property type="entry name" value="zf-CCHC"/>
    <property type="match status" value="1"/>
</dbReference>
<evidence type="ECO:0000313" key="4">
    <source>
        <dbReference type="Proteomes" id="UP000069940"/>
    </source>
</evidence>
<feature type="domain" description="CCHC-type" evidence="2">
    <location>
        <begin position="373"/>
        <end position="389"/>
    </location>
</feature>
<feature type="compositionally biased region" description="Basic and acidic residues" evidence="1">
    <location>
        <begin position="411"/>
        <end position="435"/>
    </location>
</feature>
<dbReference type="InterPro" id="IPR001878">
    <property type="entry name" value="Znf_CCHC"/>
</dbReference>
<dbReference type="Gene3D" id="4.10.60.10">
    <property type="entry name" value="Zinc finger, CCHC-type"/>
    <property type="match status" value="1"/>
</dbReference>